<reference evidence="2" key="1">
    <citation type="submission" date="2018-06" db="EMBL/GenBank/DDBJ databases">
        <authorList>
            <person name="Zhirakovskaya E."/>
        </authorList>
    </citation>
    <scope>NUCLEOTIDE SEQUENCE</scope>
</reference>
<dbReference type="Gene3D" id="3.40.50.300">
    <property type="entry name" value="P-loop containing nucleotide triphosphate hydrolases"/>
    <property type="match status" value="1"/>
</dbReference>
<proteinExistence type="predicted"/>
<dbReference type="EMBL" id="UOEN01000311">
    <property type="protein sequence ID" value="VAW16213.1"/>
    <property type="molecule type" value="Genomic_DNA"/>
</dbReference>
<dbReference type="SUPFAM" id="SSF52540">
    <property type="entry name" value="P-loop containing nucleoside triphosphate hydrolases"/>
    <property type="match status" value="1"/>
</dbReference>
<dbReference type="InterPro" id="IPR011579">
    <property type="entry name" value="ATPase_dom"/>
</dbReference>
<feature type="domain" description="ATPase" evidence="1">
    <location>
        <begin position="37"/>
        <end position="283"/>
    </location>
</feature>
<dbReference type="Pfam" id="PF01637">
    <property type="entry name" value="ATPase_2"/>
    <property type="match status" value="1"/>
</dbReference>
<accession>A0A3B0TJ60</accession>
<organism evidence="2">
    <name type="scientific">hydrothermal vent metagenome</name>
    <dbReference type="NCBI Taxonomy" id="652676"/>
    <lineage>
        <taxon>unclassified sequences</taxon>
        <taxon>metagenomes</taxon>
        <taxon>ecological metagenomes</taxon>
    </lineage>
</organism>
<protein>
    <recommendedName>
        <fullName evidence="1">ATPase domain-containing protein</fullName>
    </recommendedName>
</protein>
<name>A0A3B0TJ60_9ZZZZ</name>
<gene>
    <name evidence="2" type="ORF">MNBD_BACTEROID05-1096</name>
</gene>
<dbReference type="GO" id="GO:0005524">
    <property type="term" value="F:ATP binding"/>
    <property type="evidence" value="ECO:0007669"/>
    <property type="project" value="InterPro"/>
</dbReference>
<sequence length="380" mass="43878">MKSIILRNKRNAESVLKKGVAMQNPFAYGKEVSGENFWNREKEIKELCRDIVNGQNVIIFSQRRFGKTSLIKEVFNVCQRKGILTIYVDLYPVLAEEEFVCTYAKAVAETMLGTLEKQLKKVVGFFQKIQPSFSVGEDGNMVCNVAINKQDFVPALEDVLASVERYAKSKNKKVAVCFDEFQQIGQFKTDRIEKIMRSIIQKQKNVAYIFMGSKKHLIFDMFNNSHRPFYRSGKSFPLEKIEGKKLCSFIKDKFINSKKDIQDELIEKIVDICEGHPYYIQYLCHITWEKVEDKKRVLRSDLLDSLDLLLRREASTYEATWDLLTVKQRQVLKSLSKADVKEKIFSAGFLQKHNLGSASSLQRTLSSLIEKDLIDREGES</sequence>
<dbReference type="InterPro" id="IPR027417">
    <property type="entry name" value="P-loop_NTPase"/>
</dbReference>
<evidence type="ECO:0000313" key="2">
    <source>
        <dbReference type="EMBL" id="VAW16213.1"/>
    </source>
</evidence>
<evidence type="ECO:0000259" key="1">
    <source>
        <dbReference type="Pfam" id="PF01637"/>
    </source>
</evidence>
<dbReference type="AlphaFoldDB" id="A0A3B0TJ60"/>
<dbReference type="PANTHER" id="PTHR34301:SF8">
    <property type="entry name" value="ATPASE DOMAIN-CONTAINING PROTEIN"/>
    <property type="match status" value="1"/>
</dbReference>
<dbReference type="PANTHER" id="PTHR34301">
    <property type="entry name" value="DNA-BINDING PROTEIN-RELATED"/>
    <property type="match status" value="1"/>
</dbReference>
<feature type="non-terminal residue" evidence="2">
    <location>
        <position position="380"/>
    </location>
</feature>